<sequence>MAYGCCLMSLYRYARCFPHYRGDGFCHEGYDDDHYYDRYVHDEVCLVHYSALQALLLWPLPVSQRIGSQSL</sequence>
<gene>
    <name evidence="1" type="ORF">ERS013200_03267</name>
</gene>
<reference evidence="1 2" key="1">
    <citation type="submission" date="2015-07" db="EMBL/GenBank/DDBJ databases">
        <authorList>
            <consortium name="Pathogen Informatics"/>
        </authorList>
    </citation>
    <scope>NUCLEOTIDE SEQUENCE [LARGE SCALE GENOMIC DNA]</scope>
    <source>
        <strain evidence="1 2">A316</strain>
    </source>
</reference>
<dbReference type="AlphaFoldDB" id="A0A655YRF8"/>
<accession>A0A655YRF8</accession>
<evidence type="ECO:0000313" key="2">
    <source>
        <dbReference type="Proteomes" id="UP000041770"/>
    </source>
</evidence>
<protein>
    <submittedName>
        <fullName evidence="1">Uncharacterized protein</fullName>
    </submittedName>
</protein>
<dbReference type="EMBL" id="CWQY01000029">
    <property type="protein sequence ID" value="CSD12932.1"/>
    <property type="molecule type" value="Genomic_DNA"/>
</dbReference>
<organism evidence="1 2">
    <name type="scientific">Vibrio cholerae</name>
    <dbReference type="NCBI Taxonomy" id="666"/>
    <lineage>
        <taxon>Bacteria</taxon>
        <taxon>Pseudomonadati</taxon>
        <taxon>Pseudomonadota</taxon>
        <taxon>Gammaproteobacteria</taxon>
        <taxon>Vibrionales</taxon>
        <taxon>Vibrionaceae</taxon>
        <taxon>Vibrio</taxon>
    </lineage>
</organism>
<proteinExistence type="predicted"/>
<name>A0A655YRF8_VIBCL</name>
<evidence type="ECO:0000313" key="1">
    <source>
        <dbReference type="EMBL" id="CSD12932.1"/>
    </source>
</evidence>
<dbReference type="Proteomes" id="UP000041770">
    <property type="component" value="Unassembled WGS sequence"/>
</dbReference>